<dbReference type="EMBL" id="HE613800">
    <property type="protein sequence ID" value="CCE71109.1"/>
    <property type="molecule type" value="Genomic_DNA"/>
</dbReference>
<proteinExistence type="predicted"/>
<feature type="transmembrane region" description="Helical" evidence="1">
    <location>
        <begin position="69"/>
        <end position="89"/>
    </location>
</feature>
<evidence type="ECO:0000313" key="2">
    <source>
        <dbReference type="EMBL" id="CCE71109.1"/>
    </source>
</evidence>
<evidence type="ECO:0000313" key="3">
    <source>
        <dbReference type="Proteomes" id="UP000009139"/>
    </source>
</evidence>
<sequence>MAQVSSMALLTKKNVVLAFVATIWLYNLLVLLNLTGIRKFGNSTFQAITLIFPMFFFLFVKAKPPEPDLIFMVKVLATSAVVGTILTFINT</sequence>
<accession>G8ZK02</accession>
<evidence type="ECO:0008006" key="4">
    <source>
        <dbReference type="Google" id="ProtNLM"/>
    </source>
</evidence>
<keyword evidence="1" id="KW-0472">Membrane</keyword>
<feature type="transmembrane region" description="Helical" evidence="1">
    <location>
        <begin position="15"/>
        <end position="37"/>
    </location>
</feature>
<feature type="transmembrane region" description="Helical" evidence="1">
    <location>
        <begin position="43"/>
        <end position="62"/>
    </location>
</feature>
<keyword evidence="1" id="KW-0812">Transmembrane</keyword>
<organism evidence="2 3">
    <name type="scientific">Pyrococcus abyssi (strain GE5 / Orsay)</name>
    <dbReference type="NCBI Taxonomy" id="272844"/>
    <lineage>
        <taxon>Archaea</taxon>
        <taxon>Methanobacteriati</taxon>
        <taxon>Methanobacteriota</taxon>
        <taxon>Thermococci</taxon>
        <taxon>Thermococcales</taxon>
        <taxon>Thermococcaceae</taxon>
        <taxon>Pyrococcus</taxon>
    </lineage>
</organism>
<dbReference type="Proteomes" id="UP000009139">
    <property type="component" value="Chromosome"/>
</dbReference>
<evidence type="ECO:0000256" key="1">
    <source>
        <dbReference type="SAM" id="Phobius"/>
    </source>
</evidence>
<name>G8ZK02_PYRAB</name>
<gene>
    <name evidence="2" type="ordered locus">PAB1080.6n</name>
</gene>
<reference evidence="2 3" key="1">
    <citation type="journal article" date="2012" name="Curr. Microbiol.">
        <title>Re-annotation of two hyperthermophilic archaea Pyrococcus abyssi GE5 and Pyrococcus furiosus DSM 3638.</title>
        <authorList>
            <person name="Gao J."/>
            <person name="Wang J."/>
        </authorList>
    </citation>
    <scope>GENOME REANNOTATION</scope>
    <source>
        <strain evidence="3">GE5 / Orsay</strain>
    </source>
</reference>
<keyword evidence="1" id="KW-1133">Transmembrane helix</keyword>
<protein>
    <recommendedName>
        <fullName evidence="4">EamA domain-containing protein</fullName>
    </recommendedName>
</protein>
<dbReference type="AlphaFoldDB" id="G8ZK02"/>
<comment type="miscellaneous">
    <text evidence="2">The sequence shown here is derived from an EMBL/GenBank/DDBJ third party annotation (TPA) entry.</text>
</comment>